<evidence type="ECO:0000313" key="2">
    <source>
        <dbReference type="Proteomes" id="UP000597301"/>
    </source>
</evidence>
<dbReference type="Proteomes" id="UP000597301">
    <property type="component" value="Unassembled WGS sequence"/>
</dbReference>
<dbReference type="EMBL" id="BMHM01000001">
    <property type="protein sequence ID" value="GGC80562.1"/>
    <property type="molecule type" value="Genomic_DNA"/>
</dbReference>
<keyword evidence="2" id="KW-1185">Reference proteome</keyword>
<sequence>MMDPVIEIEETAAAFIKQQGGVVTVRLSPRHGCCGGTARIAIAETSTPKEISTFACHQSEEVTLWIAPELAQQGLRLRVEGWWKLKRLFVDGAALASGHADTQQH</sequence>
<proteinExistence type="predicted"/>
<accession>A0ABQ1NMF4</accession>
<name>A0ABQ1NMF4_9GAMM</name>
<reference evidence="2" key="1">
    <citation type="journal article" date="2019" name="Int. J. Syst. Evol. Microbiol.">
        <title>The Global Catalogue of Microorganisms (GCM) 10K type strain sequencing project: providing services to taxonomists for standard genome sequencing and annotation.</title>
        <authorList>
            <consortium name="The Broad Institute Genomics Platform"/>
            <consortium name="The Broad Institute Genome Sequencing Center for Infectious Disease"/>
            <person name="Wu L."/>
            <person name="Ma J."/>
        </authorList>
    </citation>
    <scope>NUCLEOTIDE SEQUENCE [LARGE SCALE GENOMIC DNA]</scope>
    <source>
        <strain evidence="2">CGMCC 1.15122</strain>
    </source>
</reference>
<protein>
    <recommendedName>
        <fullName evidence="3">FeS cluster biogenesis domain-containing protein</fullName>
    </recommendedName>
</protein>
<dbReference type="RefSeq" id="WP_229755459.1">
    <property type="nucleotide sequence ID" value="NZ_BMHM01000001.1"/>
</dbReference>
<organism evidence="1 2">
    <name type="scientific">Vreelandella lutescens</name>
    <dbReference type="NCBI Taxonomy" id="1602943"/>
    <lineage>
        <taxon>Bacteria</taxon>
        <taxon>Pseudomonadati</taxon>
        <taxon>Pseudomonadota</taxon>
        <taxon>Gammaproteobacteria</taxon>
        <taxon>Oceanospirillales</taxon>
        <taxon>Halomonadaceae</taxon>
        <taxon>Vreelandella</taxon>
    </lineage>
</organism>
<dbReference type="InterPro" id="IPR049744">
    <property type="entry name" value="CC/Se_fam"/>
</dbReference>
<comment type="caution">
    <text evidence="1">The sequence shown here is derived from an EMBL/GenBank/DDBJ whole genome shotgun (WGS) entry which is preliminary data.</text>
</comment>
<dbReference type="NCBIfam" id="NF041239">
    <property type="entry name" value="Moor_selen_rel"/>
    <property type="match status" value="1"/>
</dbReference>
<evidence type="ECO:0000313" key="1">
    <source>
        <dbReference type="EMBL" id="GGC80562.1"/>
    </source>
</evidence>
<evidence type="ECO:0008006" key="3">
    <source>
        <dbReference type="Google" id="ProtNLM"/>
    </source>
</evidence>
<gene>
    <name evidence="1" type="ORF">GCM10011382_08380</name>
</gene>